<keyword evidence="3" id="KW-1185">Reference proteome</keyword>
<accession>A0A2K1IFK6</accession>
<name>A0A2K1IFK6_PHYPA</name>
<dbReference type="InParanoid" id="A0A2K1IFK6"/>
<dbReference type="CDD" id="cd09272">
    <property type="entry name" value="RNase_HI_RT_Ty1"/>
    <property type="match status" value="1"/>
</dbReference>
<evidence type="ECO:0000313" key="3">
    <source>
        <dbReference type="Proteomes" id="UP000006727"/>
    </source>
</evidence>
<dbReference type="PANTHER" id="PTHR11439">
    <property type="entry name" value="GAG-POL-RELATED RETROTRANSPOSON"/>
    <property type="match status" value="1"/>
</dbReference>
<protein>
    <recommendedName>
        <fullName evidence="4">Reverse transcriptase Ty1/copia-type domain-containing protein</fullName>
    </recommendedName>
</protein>
<evidence type="ECO:0000313" key="2">
    <source>
        <dbReference type="EnsemblPlants" id="Pp3c24_5030V3.1"/>
    </source>
</evidence>
<evidence type="ECO:0000313" key="1">
    <source>
        <dbReference type="EMBL" id="PNR28059.1"/>
    </source>
</evidence>
<dbReference type="EMBL" id="ABEU02000024">
    <property type="protein sequence ID" value="PNR28059.1"/>
    <property type="molecule type" value="Genomic_DNA"/>
</dbReference>
<organism evidence="1">
    <name type="scientific">Physcomitrium patens</name>
    <name type="common">Spreading-leaved earth moss</name>
    <name type="synonym">Physcomitrella patens</name>
    <dbReference type="NCBI Taxonomy" id="3218"/>
    <lineage>
        <taxon>Eukaryota</taxon>
        <taxon>Viridiplantae</taxon>
        <taxon>Streptophyta</taxon>
        <taxon>Embryophyta</taxon>
        <taxon>Bryophyta</taxon>
        <taxon>Bryophytina</taxon>
        <taxon>Bryopsida</taxon>
        <taxon>Funariidae</taxon>
        <taxon>Funariales</taxon>
        <taxon>Funariaceae</taxon>
        <taxon>Physcomitrium</taxon>
    </lineage>
</organism>
<dbReference type="Proteomes" id="UP000006727">
    <property type="component" value="Chromosome 24"/>
</dbReference>
<dbReference type="STRING" id="3218.A0A2K1IFK6"/>
<reference evidence="2" key="3">
    <citation type="submission" date="2020-12" db="UniProtKB">
        <authorList>
            <consortium name="EnsemblPlants"/>
        </authorList>
    </citation>
    <scope>IDENTIFICATION</scope>
</reference>
<dbReference type="EnsemblPlants" id="Pp3c24_5030V3.1">
    <property type="protein sequence ID" value="Pp3c24_5030V3.1"/>
    <property type="gene ID" value="Pp3c24_5030"/>
</dbReference>
<dbReference type="Gramene" id="Pp3c24_5030V3.1">
    <property type="protein sequence ID" value="Pp3c24_5030V3.1"/>
    <property type="gene ID" value="Pp3c24_5030"/>
</dbReference>
<gene>
    <name evidence="1" type="ORF">PHYPA_028651</name>
</gene>
<reference evidence="1 3" key="2">
    <citation type="journal article" date="2018" name="Plant J.">
        <title>The Physcomitrella patens chromosome-scale assembly reveals moss genome structure and evolution.</title>
        <authorList>
            <person name="Lang D."/>
            <person name="Ullrich K.K."/>
            <person name="Murat F."/>
            <person name="Fuchs J."/>
            <person name="Jenkins J."/>
            <person name="Haas F.B."/>
            <person name="Piednoel M."/>
            <person name="Gundlach H."/>
            <person name="Van Bel M."/>
            <person name="Meyberg R."/>
            <person name="Vives C."/>
            <person name="Morata J."/>
            <person name="Symeonidi A."/>
            <person name="Hiss M."/>
            <person name="Muchero W."/>
            <person name="Kamisugi Y."/>
            <person name="Saleh O."/>
            <person name="Blanc G."/>
            <person name="Decker E.L."/>
            <person name="van Gessel N."/>
            <person name="Grimwood J."/>
            <person name="Hayes R.D."/>
            <person name="Graham S.W."/>
            <person name="Gunter L.E."/>
            <person name="McDaniel S.F."/>
            <person name="Hoernstein S.N.W."/>
            <person name="Larsson A."/>
            <person name="Li F.W."/>
            <person name="Perroud P.F."/>
            <person name="Phillips J."/>
            <person name="Ranjan P."/>
            <person name="Rokshar D.S."/>
            <person name="Rothfels C.J."/>
            <person name="Schneider L."/>
            <person name="Shu S."/>
            <person name="Stevenson D.W."/>
            <person name="Thummler F."/>
            <person name="Tillich M."/>
            <person name="Villarreal Aguilar J.C."/>
            <person name="Widiez T."/>
            <person name="Wong G.K."/>
            <person name="Wymore A."/>
            <person name="Zhang Y."/>
            <person name="Zimmer A.D."/>
            <person name="Quatrano R.S."/>
            <person name="Mayer K.F.X."/>
            <person name="Goodstein D."/>
            <person name="Casacuberta J.M."/>
            <person name="Vandepoele K."/>
            <person name="Reski R."/>
            <person name="Cuming A.C."/>
            <person name="Tuskan G.A."/>
            <person name="Maumus F."/>
            <person name="Salse J."/>
            <person name="Schmutz J."/>
            <person name="Rensing S.A."/>
        </authorList>
    </citation>
    <scope>NUCLEOTIDE SEQUENCE [LARGE SCALE GENOMIC DNA]</scope>
    <source>
        <strain evidence="2 3">cv. Gransden 2004</strain>
    </source>
</reference>
<sequence length="194" mass="22278">MQHYNLIFTPMCTGFKLKKQMNIELFNPTLYRSLVGCLPLTAIITRIDISYAVGNVCKYILYFLFIEGLSYYIFTNSNFGHDLDTRQSATRIVHKLGSSIVDWSSKLQSTVILSTTEVEYCALSEAAKNVCCLCMLLNELHLCDESPTQLHNNNQSCIKLVDILVLYIQLKHIKIQHHFIRKKQQAIPNKDKVD</sequence>
<evidence type="ECO:0008006" key="4">
    <source>
        <dbReference type="Google" id="ProtNLM"/>
    </source>
</evidence>
<dbReference type="AlphaFoldDB" id="A0A2K1IFK6"/>
<reference evidence="1 3" key="1">
    <citation type="journal article" date="2008" name="Science">
        <title>The Physcomitrella genome reveals evolutionary insights into the conquest of land by plants.</title>
        <authorList>
            <person name="Rensing S."/>
            <person name="Lang D."/>
            <person name="Zimmer A."/>
            <person name="Terry A."/>
            <person name="Salamov A."/>
            <person name="Shapiro H."/>
            <person name="Nishiyama T."/>
            <person name="Perroud P.-F."/>
            <person name="Lindquist E."/>
            <person name="Kamisugi Y."/>
            <person name="Tanahashi T."/>
            <person name="Sakakibara K."/>
            <person name="Fujita T."/>
            <person name="Oishi K."/>
            <person name="Shin-I T."/>
            <person name="Kuroki Y."/>
            <person name="Toyoda A."/>
            <person name="Suzuki Y."/>
            <person name="Hashimoto A."/>
            <person name="Yamaguchi K."/>
            <person name="Sugano A."/>
            <person name="Kohara Y."/>
            <person name="Fujiyama A."/>
            <person name="Anterola A."/>
            <person name="Aoki S."/>
            <person name="Ashton N."/>
            <person name="Barbazuk W.B."/>
            <person name="Barker E."/>
            <person name="Bennetzen J."/>
            <person name="Bezanilla M."/>
            <person name="Blankenship R."/>
            <person name="Cho S.H."/>
            <person name="Dutcher S."/>
            <person name="Estelle M."/>
            <person name="Fawcett J.A."/>
            <person name="Gundlach H."/>
            <person name="Hanada K."/>
            <person name="Heyl A."/>
            <person name="Hicks K.A."/>
            <person name="Hugh J."/>
            <person name="Lohr M."/>
            <person name="Mayer K."/>
            <person name="Melkozernov A."/>
            <person name="Murata T."/>
            <person name="Nelson D."/>
            <person name="Pils B."/>
            <person name="Prigge M."/>
            <person name="Reiss B."/>
            <person name="Renner T."/>
            <person name="Rombauts S."/>
            <person name="Rushton P."/>
            <person name="Sanderfoot A."/>
            <person name="Schween G."/>
            <person name="Shiu S.-H."/>
            <person name="Stueber K."/>
            <person name="Theodoulou F.L."/>
            <person name="Tu H."/>
            <person name="Van de Peer Y."/>
            <person name="Verrier P.J."/>
            <person name="Waters E."/>
            <person name="Wood A."/>
            <person name="Yang L."/>
            <person name="Cove D."/>
            <person name="Cuming A."/>
            <person name="Hasebe M."/>
            <person name="Lucas S."/>
            <person name="Mishler D.B."/>
            <person name="Reski R."/>
            <person name="Grigoriev I."/>
            <person name="Quatrano R.S."/>
            <person name="Boore J.L."/>
        </authorList>
    </citation>
    <scope>NUCLEOTIDE SEQUENCE [LARGE SCALE GENOMIC DNA]</scope>
    <source>
        <strain evidence="2 3">cv. Gransden 2004</strain>
    </source>
</reference>
<proteinExistence type="predicted"/>
<dbReference type="PANTHER" id="PTHR11439:SF483">
    <property type="entry name" value="PEPTIDE SYNTHASE GLIP-LIKE, PUTATIVE (AFU_ORTHOLOGUE AFUA_3G12920)-RELATED"/>
    <property type="match status" value="1"/>
</dbReference>